<evidence type="ECO:0000256" key="3">
    <source>
        <dbReference type="ARBA" id="ARBA00023242"/>
    </source>
</evidence>
<dbReference type="VEuPathDB" id="AmoebaDB:ACA1_396530"/>
<dbReference type="PANTHER" id="PTHR13000">
    <property type="entry name" value="NUCLEOPORIN P54"/>
    <property type="match status" value="1"/>
</dbReference>
<dbReference type="Proteomes" id="UP000011083">
    <property type="component" value="Unassembled WGS sequence"/>
</dbReference>
<dbReference type="Pfam" id="PF13874">
    <property type="entry name" value="Nup54"/>
    <property type="match status" value="1"/>
</dbReference>
<dbReference type="RefSeq" id="XP_004351624.1">
    <property type="nucleotide sequence ID" value="XM_004351572.1"/>
</dbReference>
<comment type="subcellular location">
    <subcellularLocation>
        <location evidence="1">Nucleus</location>
    </subcellularLocation>
</comment>
<keyword evidence="2" id="KW-0813">Transport</keyword>
<dbReference type="GO" id="GO:0006607">
    <property type="term" value="P:NLS-bearing protein import into nucleus"/>
    <property type="evidence" value="ECO:0007669"/>
    <property type="project" value="TreeGrafter"/>
</dbReference>
<keyword evidence="3" id="KW-0539">Nucleus</keyword>
<dbReference type="OrthoDB" id="6162375at2759"/>
<gene>
    <name evidence="5" type="ORF">ACA1_396530</name>
</gene>
<dbReference type="InterPro" id="IPR025712">
    <property type="entry name" value="Nup54_alpha-helical_dom"/>
</dbReference>
<evidence type="ECO:0000259" key="4">
    <source>
        <dbReference type="Pfam" id="PF13874"/>
    </source>
</evidence>
<accession>L8HC83</accession>
<dbReference type="GO" id="GO:0017056">
    <property type="term" value="F:structural constituent of nuclear pore"/>
    <property type="evidence" value="ECO:0007669"/>
    <property type="project" value="TreeGrafter"/>
</dbReference>
<name>L8HC83_ACACF</name>
<dbReference type="EMBL" id="KB007869">
    <property type="protein sequence ID" value="ELR22847.1"/>
    <property type="molecule type" value="Genomic_DNA"/>
</dbReference>
<dbReference type="GeneID" id="14923810"/>
<dbReference type="KEGG" id="acan:ACA1_396530"/>
<evidence type="ECO:0000256" key="2">
    <source>
        <dbReference type="ARBA" id="ARBA00022448"/>
    </source>
</evidence>
<sequence>MCWSKETAACRFNHAFYYVVPPGDVPKYTRPPNVDERSWALAVQQNPDPQRMVPVFAKGFEDLKKRVDEQDAAIKGTRPIFTPLTNAIYHKHQVGTIVKMEAYKRRNMELASRVMKKVETLRALGIPSVPEEEVFRDRLQTLRRELNQPDSSKSRLNEITSLVRMQDEMQDLNYDTIDEENMDKIFQPTSVSVSLIGATIGGTCFTQVLQQQQEGLVRLTEIVMRDLQDTNLMLNSAMGL</sequence>
<dbReference type="GO" id="GO:0036228">
    <property type="term" value="P:protein localization to nuclear inner membrane"/>
    <property type="evidence" value="ECO:0007669"/>
    <property type="project" value="TreeGrafter"/>
</dbReference>
<dbReference type="STRING" id="1257118.L8HC83"/>
<dbReference type="AlphaFoldDB" id="L8HC83"/>
<proteinExistence type="predicted"/>
<protein>
    <submittedName>
        <fullName evidence="5">Nucleoporin 54, putative</fullName>
    </submittedName>
</protein>
<evidence type="ECO:0000313" key="5">
    <source>
        <dbReference type="EMBL" id="ELR22847.1"/>
    </source>
</evidence>
<organism evidence="5 6">
    <name type="scientific">Acanthamoeba castellanii (strain ATCC 30010 / Neff)</name>
    <dbReference type="NCBI Taxonomy" id="1257118"/>
    <lineage>
        <taxon>Eukaryota</taxon>
        <taxon>Amoebozoa</taxon>
        <taxon>Discosea</taxon>
        <taxon>Longamoebia</taxon>
        <taxon>Centramoebida</taxon>
        <taxon>Acanthamoebidae</taxon>
        <taxon>Acanthamoeba</taxon>
    </lineage>
</organism>
<dbReference type="InterPro" id="IPR024864">
    <property type="entry name" value="Nup54/Nup57/Nup44"/>
</dbReference>
<evidence type="ECO:0000313" key="6">
    <source>
        <dbReference type="Proteomes" id="UP000011083"/>
    </source>
</evidence>
<dbReference type="OMA" id="QMAHANQ"/>
<feature type="domain" description="Nucleoporin Nup54 alpha-helical" evidence="4">
    <location>
        <begin position="30"/>
        <end position="161"/>
    </location>
</feature>
<dbReference type="GO" id="GO:0044613">
    <property type="term" value="C:nuclear pore central transport channel"/>
    <property type="evidence" value="ECO:0007669"/>
    <property type="project" value="TreeGrafter"/>
</dbReference>
<evidence type="ECO:0000256" key="1">
    <source>
        <dbReference type="ARBA" id="ARBA00004123"/>
    </source>
</evidence>
<reference evidence="5 6" key="1">
    <citation type="journal article" date="2013" name="Genome Biol.">
        <title>Genome of Acanthamoeba castellanii highlights extensive lateral gene transfer and early evolution of tyrosine kinase signaling.</title>
        <authorList>
            <person name="Clarke M."/>
            <person name="Lohan A.J."/>
            <person name="Liu B."/>
            <person name="Lagkouvardos I."/>
            <person name="Roy S."/>
            <person name="Zafar N."/>
            <person name="Bertelli C."/>
            <person name="Schilde C."/>
            <person name="Kianianmomeni A."/>
            <person name="Burglin T.R."/>
            <person name="Frech C."/>
            <person name="Turcotte B."/>
            <person name="Kopec K.O."/>
            <person name="Synnott J.M."/>
            <person name="Choo C."/>
            <person name="Paponov I."/>
            <person name="Finkler A."/>
            <person name="Soon Heng Tan C."/>
            <person name="Hutchins A.P."/>
            <person name="Weinmeier T."/>
            <person name="Rattei T."/>
            <person name="Chu J.S."/>
            <person name="Gimenez G."/>
            <person name="Irimia M."/>
            <person name="Rigden D.J."/>
            <person name="Fitzpatrick D.A."/>
            <person name="Lorenzo-Morales J."/>
            <person name="Bateman A."/>
            <person name="Chiu C.H."/>
            <person name="Tang P."/>
            <person name="Hegemann P."/>
            <person name="Fromm H."/>
            <person name="Raoult D."/>
            <person name="Greub G."/>
            <person name="Miranda-Saavedra D."/>
            <person name="Chen N."/>
            <person name="Nash P."/>
            <person name="Ginger M.L."/>
            <person name="Horn M."/>
            <person name="Schaap P."/>
            <person name="Caler L."/>
            <person name="Loftus B."/>
        </authorList>
    </citation>
    <scope>NUCLEOTIDE SEQUENCE [LARGE SCALE GENOMIC DNA]</scope>
    <source>
        <strain evidence="5 6">Neff</strain>
    </source>
</reference>
<dbReference type="GO" id="GO:0006999">
    <property type="term" value="P:nuclear pore organization"/>
    <property type="evidence" value="ECO:0007669"/>
    <property type="project" value="TreeGrafter"/>
</dbReference>
<dbReference type="PANTHER" id="PTHR13000:SF0">
    <property type="entry name" value="NUCLEOPORIN P54"/>
    <property type="match status" value="1"/>
</dbReference>
<keyword evidence="6" id="KW-1185">Reference proteome</keyword>